<evidence type="ECO:0000256" key="2">
    <source>
        <dbReference type="ARBA" id="ARBA00022785"/>
    </source>
</evidence>
<organism evidence="7 8">
    <name type="scientific">Chthoniobacter flavus Ellin428</name>
    <dbReference type="NCBI Taxonomy" id="497964"/>
    <lineage>
        <taxon>Bacteria</taxon>
        <taxon>Pseudomonadati</taxon>
        <taxon>Verrucomicrobiota</taxon>
        <taxon>Spartobacteria</taxon>
        <taxon>Chthoniobacterales</taxon>
        <taxon>Chthoniobacteraceae</taxon>
        <taxon>Chthoniobacter</taxon>
    </lineage>
</organism>
<keyword evidence="2 5" id="KW-0671">Queuosine biosynthesis</keyword>
<dbReference type="HAMAP" id="MF_00818">
    <property type="entry name" value="QueF_type1"/>
    <property type="match status" value="1"/>
</dbReference>
<proteinExistence type="inferred from homology"/>
<accession>B4D1V6</accession>
<dbReference type="InterPro" id="IPR029500">
    <property type="entry name" value="QueF"/>
</dbReference>
<dbReference type="GO" id="GO:0008616">
    <property type="term" value="P:tRNA queuosine(34) biosynthetic process"/>
    <property type="evidence" value="ECO:0007669"/>
    <property type="project" value="UniProtKB-UniRule"/>
</dbReference>
<feature type="active site" description="Thioimide intermediate" evidence="5">
    <location>
        <position position="85"/>
    </location>
</feature>
<sequence>MHLYGDADCPEPGELPDSAEIIARDSHSTLIPVTTPKKYSRLSLLGHTAKFPEHPKAATLETFKNENAKRDYWITFECGEFTSMCPVTGQPDFAKIRIEYIPGELCIETKSLKFYLASFRNTRSFNEAIVNRILDDIVEACRPRHAMVHGEFAPRGGIGVIVDAEYPDRPENAKAPKRTKPASPRRTRS</sequence>
<feature type="active site" description="Proton donor" evidence="5">
    <location>
        <position position="92"/>
    </location>
</feature>
<evidence type="ECO:0000256" key="4">
    <source>
        <dbReference type="ARBA" id="ARBA00023002"/>
    </source>
</evidence>
<dbReference type="SUPFAM" id="SSF55620">
    <property type="entry name" value="Tetrahydrobiopterin biosynthesis enzymes-like"/>
    <property type="match status" value="1"/>
</dbReference>
<evidence type="ECO:0000313" key="7">
    <source>
        <dbReference type="EMBL" id="EDY19718.1"/>
    </source>
</evidence>
<keyword evidence="1 5" id="KW-0963">Cytoplasm</keyword>
<comment type="caution">
    <text evidence="7">The sequence shown here is derived from an EMBL/GenBank/DDBJ whole genome shotgun (WGS) entry which is preliminary data.</text>
</comment>
<dbReference type="Gene3D" id="3.30.1130.10">
    <property type="match status" value="1"/>
</dbReference>
<dbReference type="UniPathway" id="UPA00392"/>
<dbReference type="eggNOG" id="COG0780">
    <property type="taxonomic scope" value="Bacteria"/>
</dbReference>
<evidence type="ECO:0000256" key="5">
    <source>
        <dbReference type="HAMAP-Rule" id="MF_00818"/>
    </source>
</evidence>
<feature type="binding site" evidence="5">
    <location>
        <begin position="107"/>
        <end position="109"/>
    </location>
    <ligand>
        <name>substrate</name>
    </ligand>
</feature>
<comment type="function">
    <text evidence="5">Catalyzes the NADPH-dependent reduction of 7-cyano-7-deazaguanine (preQ0) to 7-aminomethyl-7-deazaguanine (preQ1).</text>
</comment>
<evidence type="ECO:0000256" key="3">
    <source>
        <dbReference type="ARBA" id="ARBA00022857"/>
    </source>
</evidence>
<feature type="region of interest" description="Disordered" evidence="6">
    <location>
        <begin position="167"/>
        <end position="189"/>
    </location>
</feature>
<keyword evidence="8" id="KW-1185">Reference proteome</keyword>
<dbReference type="InterPro" id="IPR043133">
    <property type="entry name" value="GTP-CH-I_C/QueF"/>
</dbReference>
<dbReference type="STRING" id="497964.CfE428DRAFT_2894"/>
<dbReference type="InterPro" id="IPR050084">
    <property type="entry name" value="NADPH_dep_7-cyano-7-deazaG_red"/>
</dbReference>
<dbReference type="Proteomes" id="UP000005824">
    <property type="component" value="Unassembled WGS sequence"/>
</dbReference>
<keyword evidence="3 5" id="KW-0521">NADP</keyword>
<dbReference type="PANTHER" id="PTHR34354:SF1">
    <property type="entry name" value="NADPH-DEPENDENT 7-CYANO-7-DEAZAGUANINE REDUCTASE"/>
    <property type="match status" value="1"/>
</dbReference>
<dbReference type="EMBL" id="ABVL01000007">
    <property type="protein sequence ID" value="EDY19718.1"/>
    <property type="molecule type" value="Genomic_DNA"/>
</dbReference>
<evidence type="ECO:0000256" key="6">
    <source>
        <dbReference type="SAM" id="MobiDB-lite"/>
    </source>
</evidence>
<gene>
    <name evidence="5" type="primary">queF</name>
    <name evidence="7" type="ORF">CfE428DRAFT_2894</name>
</gene>
<dbReference type="InParanoid" id="B4D1V6"/>
<protein>
    <recommendedName>
        <fullName evidence="5">NADPH-dependent 7-cyano-7-deazaguanine reductase</fullName>
        <ecNumber evidence="5">1.7.1.13</ecNumber>
    </recommendedName>
    <alternativeName>
        <fullName evidence="5">7-cyano-7-carbaguanine reductase</fullName>
    </alternativeName>
    <alternativeName>
        <fullName evidence="5">NADPH-dependent nitrile oxidoreductase</fullName>
    </alternativeName>
    <alternativeName>
        <fullName evidence="5">PreQ(0) reductase</fullName>
    </alternativeName>
</protein>
<evidence type="ECO:0000256" key="1">
    <source>
        <dbReference type="ARBA" id="ARBA00022490"/>
    </source>
</evidence>
<comment type="caution">
    <text evidence="5">Lacks conserved residue(s) required for the propagation of feature annotation.</text>
</comment>
<comment type="catalytic activity">
    <reaction evidence="5">
        <text>7-aminomethyl-7-carbaguanine + 2 NADP(+) = 7-cyano-7-carbaguanine + 2 NADPH + 3 H(+)</text>
        <dbReference type="Rhea" id="RHEA:13409"/>
        <dbReference type="ChEBI" id="CHEBI:15378"/>
        <dbReference type="ChEBI" id="CHEBI:45075"/>
        <dbReference type="ChEBI" id="CHEBI:57783"/>
        <dbReference type="ChEBI" id="CHEBI:58349"/>
        <dbReference type="ChEBI" id="CHEBI:58703"/>
        <dbReference type="EC" id="1.7.1.13"/>
    </reaction>
</comment>
<dbReference type="PANTHER" id="PTHR34354">
    <property type="entry name" value="NADPH-DEPENDENT 7-CYANO-7-DEAZAGUANINE REDUCTASE"/>
    <property type="match status" value="1"/>
</dbReference>
<feature type="compositionally biased region" description="Basic residues" evidence="6">
    <location>
        <begin position="175"/>
        <end position="189"/>
    </location>
</feature>
<reference evidence="7 8" key="1">
    <citation type="journal article" date="2011" name="J. Bacteriol.">
        <title>Genome sequence of Chthoniobacter flavus Ellin428, an aerobic heterotrophic soil bacterium.</title>
        <authorList>
            <person name="Kant R."/>
            <person name="van Passel M.W."/>
            <person name="Palva A."/>
            <person name="Lucas S."/>
            <person name="Lapidus A."/>
            <person name="Glavina Del Rio T."/>
            <person name="Dalin E."/>
            <person name="Tice H."/>
            <person name="Bruce D."/>
            <person name="Goodwin L."/>
            <person name="Pitluck S."/>
            <person name="Larimer F.W."/>
            <person name="Land M.L."/>
            <person name="Hauser L."/>
            <person name="Sangwan P."/>
            <person name="de Vos W.M."/>
            <person name="Janssen P.H."/>
            <person name="Smidt H."/>
        </authorList>
    </citation>
    <scope>NUCLEOTIDE SEQUENCE [LARGE SCALE GENOMIC DNA]</scope>
    <source>
        <strain evidence="7 8">Ellin428</strain>
    </source>
</reference>
<comment type="subcellular location">
    <subcellularLocation>
        <location evidence="5">Cytoplasm</location>
    </subcellularLocation>
</comment>
<dbReference type="GO" id="GO:0033739">
    <property type="term" value="F:preQ1 synthase activity"/>
    <property type="evidence" value="ECO:0007669"/>
    <property type="project" value="UniProtKB-UniRule"/>
</dbReference>
<dbReference type="GO" id="GO:0005737">
    <property type="term" value="C:cytoplasm"/>
    <property type="evidence" value="ECO:0007669"/>
    <property type="project" value="UniProtKB-SubCell"/>
</dbReference>
<dbReference type="Pfam" id="PF14489">
    <property type="entry name" value="QueF"/>
    <property type="match status" value="1"/>
</dbReference>
<evidence type="ECO:0000313" key="8">
    <source>
        <dbReference type="Proteomes" id="UP000005824"/>
    </source>
</evidence>
<keyword evidence="4 5" id="KW-0560">Oxidoreductase</keyword>
<dbReference type="NCBIfam" id="TIGR03139">
    <property type="entry name" value="QueF-II"/>
    <property type="match status" value="1"/>
</dbReference>
<dbReference type="InterPro" id="IPR016856">
    <property type="entry name" value="QueF_type1"/>
</dbReference>
<dbReference type="EC" id="1.7.1.13" evidence="5"/>
<comment type="similarity">
    <text evidence="5">Belongs to the GTP cyclohydrolase I family. QueF type 1 subfamily.</text>
</comment>
<comment type="pathway">
    <text evidence="5">tRNA modification; tRNA-queuosine biosynthesis.</text>
</comment>
<name>B4D1V6_9BACT</name>
<dbReference type="AlphaFoldDB" id="B4D1V6"/>